<dbReference type="Proteomes" id="UP001163223">
    <property type="component" value="Chromosome"/>
</dbReference>
<protein>
    <submittedName>
        <fullName evidence="1">Cell wall hydrolase</fullName>
    </submittedName>
</protein>
<evidence type="ECO:0000313" key="1">
    <source>
        <dbReference type="EMBL" id="WAJ28935.1"/>
    </source>
</evidence>
<accession>A0ACD4NPZ0</accession>
<sequence>MATADDVFDLAAAVYGEARGEARKGRVAVAHTVVNRARAAGLDVGSVVYGSDQYTALSPRDPNRAKIEKAAKRNDKDWQEAVRVASDVLSGRVPDPTQGATHYHTKSVSPSWGKKLAADGKKVASIGVHTFYSDPVDARRTVQAAARNPVAPIARTPAMLASVPVVGAPAVRADRRLADGFGYQDPNTFAGMSTPAGVPVPTPAPRGPALNGNLVAGRAGAAAYERARLDGQATSAIPTPTPRSTVAGRSGLPAPTLASLPSTVADRMNAGTVPAPATTPAGALAYGRAEGRTRMGSVNAVNAVPAGERLPGLAGVPAPRGATVSSYDRSRLTGGIGGVMDALSAAGFGDAVVNSGHRTKAQNRAAGGARQSQHLHGNALDIDVRGWSDDQKAAMLEAAVGAGARGVGLYSGGNSIHLDSRKSPAVWGAGGSYTGMSVDRAPAWARPTLNAMFSGSPIAPRQGPMPKAASLPADVQARLEAPAMPALTRTAAASPPAAAPRQGGLLSSFANNAVNAAGGLLSAVTGLGPAAAATLPANGQVRAAARPAAVPAPAARGAPQLAAAPVPDLTSRTLPGAAPALPTRNLPGFPTPSSPAPKPQPQAPVGLAGEQQMRGIPPSERTARFGLASGAPRVYGPNLPAPTPAASLPSLPAPRTVGPAPGMAPTPRSMPTPTARPAVSTGVGVAPIGAPVGARTGLGAPAVPAAPRQPGMMERAASRIGNALPSGEQVVGGLLGGVTLGPAGAVLGGVMGREVDRRSTMAAQGYDPTARMSRTAALAQDTGWSGFGPVTSGPVVADPYGQSTVPGLPADARLVGRVDAAPRERRQRNPVVGNVARGALIGGLVGGPVGLVGGGLLGGMFGPSLQQQGLFGAPTMGNGVTTGLLTGRAIPQSVLNDPARYGQGGFTGLGLPSTPRAPSQAQHLKDRDRRGGRGDSGPAMSKSASDSIGKAGAGRGGLW</sequence>
<keyword evidence="1" id="KW-0378">Hydrolase</keyword>
<dbReference type="EMBL" id="CP113520">
    <property type="protein sequence ID" value="WAJ28935.1"/>
    <property type="molecule type" value="Genomic_DNA"/>
</dbReference>
<organism evidence="1 2">
    <name type="scientific">Antarcticirhabdus aurantiaca</name>
    <dbReference type="NCBI Taxonomy" id="2606717"/>
    <lineage>
        <taxon>Bacteria</taxon>
        <taxon>Pseudomonadati</taxon>
        <taxon>Pseudomonadota</taxon>
        <taxon>Alphaproteobacteria</taxon>
        <taxon>Hyphomicrobiales</taxon>
        <taxon>Aurantimonadaceae</taxon>
        <taxon>Antarcticirhabdus</taxon>
    </lineage>
</organism>
<proteinExistence type="predicted"/>
<name>A0ACD4NPZ0_9HYPH</name>
<keyword evidence="2" id="KW-1185">Reference proteome</keyword>
<gene>
    <name evidence="1" type="ORF">OXU80_01380</name>
</gene>
<reference evidence="1" key="1">
    <citation type="submission" date="2022-11" db="EMBL/GenBank/DDBJ databases">
        <title>beta-Carotene-producing bacterium, Jeongeuplla avenae sp. nov., alleviates the salt stress of Arabidopsis seedlings.</title>
        <authorList>
            <person name="Jiang L."/>
            <person name="Lee J."/>
        </authorList>
    </citation>
    <scope>NUCLEOTIDE SEQUENCE</scope>
    <source>
        <strain evidence="1">DY_R2A_6</strain>
    </source>
</reference>
<evidence type="ECO:0000313" key="2">
    <source>
        <dbReference type="Proteomes" id="UP001163223"/>
    </source>
</evidence>